<dbReference type="Proteomes" id="UP000504635">
    <property type="component" value="Unplaced"/>
</dbReference>
<dbReference type="PANTHER" id="PTHR21678">
    <property type="entry name" value="GROWTH INHIBITION AND DIFFERENTIATION RELATED PROTEIN 88"/>
    <property type="match status" value="1"/>
</dbReference>
<accession>A0A6J2XXK9</accession>
<dbReference type="AlphaFoldDB" id="A0A6J2XXK9"/>
<protein>
    <submittedName>
        <fullName evidence="3 4">Coiled-coil domain-containing protein R3HCC1L isoform X1</fullName>
    </submittedName>
</protein>
<reference evidence="3 4" key="1">
    <citation type="submission" date="2025-04" db="UniProtKB">
        <authorList>
            <consortium name="RefSeq"/>
        </authorList>
    </citation>
    <scope>IDENTIFICATION</scope>
    <source>
        <tissue evidence="3 4">Gonads</tissue>
    </source>
</reference>
<dbReference type="Gene3D" id="3.30.70.330">
    <property type="match status" value="1"/>
</dbReference>
<keyword evidence="2" id="KW-1185">Reference proteome</keyword>
<sequence>MNSRSIEEILSKLSIKFNRIFCEKEFVCCVCEDLQRIIKNENKCCVLIFPILSPNYLRVVRYQAKLSDLAVISLGSGSAKSVGICQKKFLLYSESEEKYSKNFGSQQMAENSNSTRKKRPPIQLYVPPAQRKPKQNEKKIIQKDRPQIAGGDGNESLSFASREKVFTPCYLADAVFENEELYTKNHIDQTHPEAFDIDCLTEPESPKKSEATGLVNNKPDCPTQDSVNIISVAVNKSKQIDNVIVLEENTEPVKTSPKISKEPKTKKNEHEQEKEIMRKAKQNINRKTRPIIKYIEDDNTLKIGKNDNVNNWEDLFDENGELEEEIFTEIIQKVGPTVTIAKAEEDYSAYTAKQIEELEHMVELHDFPATMETQDLISAFSELNSDSMYVKWVDDTHAILVLGSSTQAQKAMAISNPFIKVRPMSAASNLTLEKANQFDLKPAMRRPETNLQTARRLITSHLGAKSQISKEQSAKERENLKAAKELKKQTRQNEKDAWEGNLKSTVN</sequence>
<feature type="compositionally biased region" description="Basic and acidic residues" evidence="1">
    <location>
        <begin position="259"/>
        <end position="273"/>
    </location>
</feature>
<dbReference type="GeneID" id="115882358"/>
<feature type="region of interest" description="Disordered" evidence="1">
    <location>
        <begin position="484"/>
        <end position="507"/>
    </location>
</feature>
<evidence type="ECO:0000313" key="3">
    <source>
        <dbReference type="RefSeq" id="XP_030756247.1"/>
    </source>
</evidence>
<evidence type="ECO:0000313" key="4">
    <source>
        <dbReference type="RefSeq" id="XP_030756248.1"/>
    </source>
</evidence>
<feature type="region of interest" description="Disordered" evidence="1">
    <location>
        <begin position="254"/>
        <end position="273"/>
    </location>
</feature>
<dbReference type="InterPro" id="IPR012677">
    <property type="entry name" value="Nucleotide-bd_a/b_plait_sf"/>
</dbReference>
<organism evidence="2 4">
    <name type="scientific">Sitophilus oryzae</name>
    <name type="common">Rice weevil</name>
    <name type="synonym">Curculio oryzae</name>
    <dbReference type="NCBI Taxonomy" id="7048"/>
    <lineage>
        <taxon>Eukaryota</taxon>
        <taxon>Metazoa</taxon>
        <taxon>Ecdysozoa</taxon>
        <taxon>Arthropoda</taxon>
        <taxon>Hexapoda</taxon>
        <taxon>Insecta</taxon>
        <taxon>Pterygota</taxon>
        <taxon>Neoptera</taxon>
        <taxon>Endopterygota</taxon>
        <taxon>Coleoptera</taxon>
        <taxon>Polyphaga</taxon>
        <taxon>Cucujiformia</taxon>
        <taxon>Curculionidae</taxon>
        <taxon>Dryophthorinae</taxon>
        <taxon>Sitophilus</taxon>
    </lineage>
</organism>
<name>A0A6J2XXK9_SITOR</name>
<feature type="compositionally biased region" description="Polar residues" evidence="1">
    <location>
        <begin position="103"/>
        <end position="114"/>
    </location>
</feature>
<gene>
    <name evidence="3 4" type="primary">LOC115882358</name>
</gene>
<proteinExistence type="predicted"/>
<evidence type="ECO:0000313" key="2">
    <source>
        <dbReference type="Proteomes" id="UP000504635"/>
    </source>
</evidence>
<dbReference type="RefSeq" id="XP_030756247.1">
    <property type="nucleotide sequence ID" value="XM_030900387.1"/>
</dbReference>
<dbReference type="RefSeq" id="XP_030756248.1">
    <property type="nucleotide sequence ID" value="XM_030900388.1"/>
</dbReference>
<feature type="compositionally biased region" description="Basic and acidic residues" evidence="1">
    <location>
        <begin position="134"/>
        <end position="146"/>
    </location>
</feature>
<evidence type="ECO:0000256" key="1">
    <source>
        <dbReference type="SAM" id="MobiDB-lite"/>
    </source>
</evidence>
<dbReference type="PANTHER" id="PTHR21678:SF0">
    <property type="entry name" value="C3H1-TYPE DOMAIN-CONTAINING PROTEIN"/>
    <property type="match status" value="1"/>
</dbReference>
<dbReference type="OrthoDB" id="5418203at2759"/>
<feature type="region of interest" description="Disordered" evidence="1">
    <location>
        <begin position="103"/>
        <end position="154"/>
    </location>
</feature>
<dbReference type="InterPro" id="IPR039884">
    <property type="entry name" value="R3HC1/R3HCL"/>
</dbReference>
<feature type="compositionally biased region" description="Basic and acidic residues" evidence="1">
    <location>
        <begin position="484"/>
        <end position="498"/>
    </location>
</feature>
<dbReference type="KEGG" id="soy:115882358"/>